<feature type="region of interest" description="Disordered" evidence="10">
    <location>
        <begin position="25"/>
        <end position="47"/>
    </location>
</feature>
<evidence type="ECO:0000256" key="10">
    <source>
        <dbReference type="SAM" id="MobiDB-lite"/>
    </source>
</evidence>
<keyword evidence="4 9" id="KW-0256">Endoplasmic reticulum</keyword>
<dbReference type="PROSITE" id="PS00803">
    <property type="entry name" value="CALRETICULIN_1"/>
    <property type="match status" value="1"/>
</dbReference>
<feature type="region of interest" description="Disordered" evidence="10">
    <location>
        <begin position="517"/>
        <end position="561"/>
    </location>
</feature>
<keyword evidence="9" id="KW-0732">Signal</keyword>
<dbReference type="InterPro" id="IPR001580">
    <property type="entry name" value="Calret/calnex"/>
</dbReference>
<keyword evidence="8" id="KW-1015">Disulfide bond</keyword>
<evidence type="ECO:0000313" key="11">
    <source>
        <dbReference type="EMBL" id="GMF43665.1"/>
    </source>
</evidence>
<feature type="disulfide bond" evidence="8">
    <location>
        <begin position="149"/>
        <end position="184"/>
    </location>
</feature>
<dbReference type="PROSITE" id="PS00804">
    <property type="entry name" value="CALRETICULIN_2"/>
    <property type="match status" value="1"/>
</dbReference>
<feature type="chain" id="PRO_5041017475" evidence="9">
    <location>
        <begin position="22"/>
        <end position="561"/>
    </location>
</feature>
<dbReference type="EMBL" id="BSXT01001579">
    <property type="protein sequence ID" value="GMF43665.1"/>
    <property type="molecule type" value="Genomic_DNA"/>
</dbReference>
<dbReference type="AlphaFoldDB" id="A0A9W7CWV2"/>
<dbReference type="Pfam" id="PF00262">
    <property type="entry name" value="Calreticulin"/>
    <property type="match status" value="1"/>
</dbReference>
<sequence>MKVKTVVALLTALLLPLAAHAEDAPQQQQQQLEEEQAKQTQVAAERQQHAQELAKHALLAETFEAEELFDGKRWFKSSHEKYSSQDVVVDEVTLEAAHLTPDRGLVLDKPARHYGLAVKLDEPLRVDGSDAKKEMVVQYEVKLQKGLDCGGAYVKLLRQDQDKQDYSAFSDSTPFVLMFGPDKCGKSDKVHLIFQHKNPVSGVYEEKHMMEAPGIKSDKDTHLYTAVIRDDNTFEVFVDQKSVKSGSLLENFLPSVIPEKEIDDPEDSKPDNWVDEKKIRDPDAVKPDDWDEDAPARIPDEDAVKPDDWLDNEPAVINDPDVVKPEDWDDEDDGDFIVPQIPNPKCAEVSGCGEWKRPTKANPAYKGKFYAPYIPNPAYKGEWKPRKIPNPNYFEDEHPARMDPIGALAVEVWTMTKGITFDNFWLGNDLKKAQEFADLTWAPKHAAEIKANEKAKKAKKDDKEGEDGGFMKTLETLATDFATYANANPVLAIGSVAGVSVLVTLAFFFLCCASGSPKSEVKKKVDSGSEDDAEEEDEAKPVESDVKDQKVRQRKKAPKAE</sequence>
<dbReference type="SUPFAM" id="SSF63887">
    <property type="entry name" value="P-domain of calnexin/calreticulin"/>
    <property type="match status" value="1"/>
</dbReference>
<reference evidence="11" key="1">
    <citation type="submission" date="2023-04" db="EMBL/GenBank/DDBJ databases">
        <title>Phytophthora fragariaefolia NBRC 109709.</title>
        <authorList>
            <person name="Ichikawa N."/>
            <person name="Sato H."/>
            <person name="Tonouchi N."/>
        </authorList>
    </citation>
    <scope>NUCLEOTIDE SEQUENCE</scope>
    <source>
        <strain evidence="11">NBRC 109709</strain>
    </source>
</reference>
<evidence type="ECO:0000256" key="9">
    <source>
        <dbReference type="RuleBase" id="RU362126"/>
    </source>
</evidence>
<keyword evidence="12" id="KW-1185">Reference proteome</keyword>
<dbReference type="Gene3D" id="2.60.120.200">
    <property type="match status" value="1"/>
</dbReference>
<evidence type="ECO:0000256" key="6">
    <source>
        <dbReference type="ARBA" id="ARBA00023136"/>
    </source>
</evidence>
<feature type="compositionally biased region" description="Basic and acidic residues" evidence="10">
    <location>
        <begin position="267"/>
        <end position="308"/>
    </location>
</feature>
<dbReference type="InterPro" id="IPR013320">
    <property type="entry name" value="ConA-like_dom_sf"/>
</dbReference>
<evidence type="ECO:0000256" key="2">
    <source>
        <dbReference type="ARBA" id="ARBA00010983"/>
    </source>
</evidence>
<feature type="compositionally biased region" description="Basic and acidic residues" evidence="10">
    <location>
        <begin position="539"/>
        <end position="551"/>
    </location>
</feature>
<dbReference type="FunFam" id="2.10.250.10:FF:000001">
    <property type="entry name" value="Calnexin homolog"/>
    <property type="match status" value="1"/>
</dbReference>
<evidence type="ECO:0000256" key="8">
    <source>
        <dbReference type="PIRSR" id="PIRSR601580-3"/>
    </source>
</evidence>
<gene>
    <name evidence="11" type="ORF">Pfra01_001485200</name>
</gene>
<protein>
    <submittedName>
        <fullName evidence="11">Unnamed protein product</fullName>
    </submittedName>
</protein>
<dbReference type="GO" id="GO:0005509">
    <property type="term" value="F:calcium ion binding"/>
    <property type="evidence" value="ECO:0007669"/>
    <property type="project" value="InterPro"/>
</dbReference>
<dbReference type="Gene3D" id="2.10.250.10">
    <property type="entry name" value="Calreticulin/calnexin, P domain"/>
    <property type="match status" value="1"/>
</dbReference>
<dbReference type="GO" id="GO:0036503">
    <property type="term" value="P:ERAD pathway"/>
    <property type="evidence" value="ECO:0007669"/>
    <property type="project" value="TreeGrafter"/>
</dbReference>
<feature type="region of interest" description="Disordered" evidence="10">
    <location>
        <begin position="259"/>
        <end position="325"/>
    </location>
</feature>
<organism evidence="11 12">
    <name type="scientific">Phytophthora fragariaefolia</name>
    <dbReference type="NCBI Taxonomy" id="1490495"/>
    <lineage>
        <taxon>Eukaryota</taxon>
        <taxon>Sar</taxon>
        <taxon>Stramenopiles</taxon>
        <taxon>Oomycota</taxon>
        <taxon>Peronosporomycetes</taxon>
        <taxon>Peronosporales</taxon>
        <taxon>Peronosporaceae</taxon>
        <taxon>Phytophthora</taxon>
    </lineage>
</organism>
<evidence type="ECO:0000313" key="12">
    <source>
        <dbReference type="Proteomes" id="UP001165121"/>
    </source>
</evidence>
<dbReference type="GO" id="GO:0006457">
    <property type="term" value="P:protein folding"/>
    <property type="evidence" value="ECO:0007669"/>
    <property type="project" value="InterPro"/>
</dbReference>
<dbReference type="InterPro" id="IPR009033">
    <property type="entry name" value="Calreticulin/calnexin_P_dom_sf"/>
</dbReference>
<keyword evidence="5 9" id="KW-1133">Transmembrane helix</keyword>
<dbReference type="PANTHER" id="PTHR11073:SF1">
    <property type="entry name" value="CALNEXIN 14D-RELATED"/>
    <property type="match status" value="1"/>
</dbReference>
<feature type="compositionally biased region" description="Basic residues" evidence="10">
    <location>
        <begin position="552"/>
        <end position="561"/>
    </location>
</feature>
<name>A0A9W7CWV2_9STRA</name>
<accession>A0A9W7CWV2</accession>
<dbReference type="PRINTS" id="PR00626">
    <property type="entry name" value="CALRETICULIN"/>
</dbReference>
<keyword evidence="3 9" id="KW-0812">Transmembrane</keyword>
<dbReference type="GO" id="GO:0005789">
    <property type="term" value="C:endoplasmic reticulum membrane"/>
    <property type="evidence" value="ECO:0007669"/>
    <property type="project" value="UniProtKB-SubCell"/>
</dbReference>
<dbReference type="FunFam" id="2.60.120.200:FF:000011">
    <property type="entry name" value="Probable calnexin"/>
    <property type="match status" value="1"/>
</dbReference>
<dbReference type="InterPro" id="IPR018124">
    <property type="entry name" value="Calret/calnex_CS"/>
</dbReference>
<evidence type="ECO:0000256" key="3">
    <source>
        <dbReference type="ARBA" id="ARBA00022692"/>
    </source>
</evidence>
<dbReference type="Proteomes" id="UP001165121">
    <property type="component" value="Unassembled WGS sequence"/>
</dbReference>
<comment type="subcellular location">
    <subcellularLocation>
        <location evidence="1">Endoplasmic reticulum membrane</location>
        <topology evidence="1">Single-pass membrane protein</topology>
    </subcellularLocation>
</comment>
<dbReference type="GO" id="GO:0051082">
    <property type="term" value="F:unfolded protein binding"/>
    <property type="evidence" value="ECO:0007669"/>
    <property type="project" value="InterPro"/>
</dbReference>
<feature type="compositionally biased region" description="Acidic residues" evidence="10">
    <location>
        <begin position="528"/>
        <end position="538"/>
    </location>
</feature>
<comment type="similarity">
    <text evidence="2 9">Belongs to the calreticulin family.</text>
</comment>
<keyword evidence="7 9" id="KW-0143">Chaperone</keyword>
<dbReference type="PANTHER" id="PTHR11073">
    <property type="entry name" value="CALRETICULIN AND CALNEXIN"/>
    <property type="match status" value="1"/>
</dbReference>
<feature type="transmembrane region" description="Helical" evidence="9">
    <location>
        <begin position="490"/>
        <end position="513"/>
    </location>
</feature>
<dbReference type="SUPFAM" id="SSF49899">
    <property type="entry name" value="Concanavalin A-like lectins/glucanases"/>
    <property type="match status" value="1"/>
</dbReference>
<evidence type="ECO:0000256" key="7">
    <source>
        <dbReference type="ARBA" id="ARBA00023186"/>
    </source>
</evidence>
<dbReference type="OrthoDB" id="1938156at2759"/>
<evidence type="ECO:0000256" key="4">
    <source>
        <dbReference type="ARBA" id="ARBA00022824"/>
    </source>
</evidence>
<keyword evidence="6 9" id="KW-0472">Membrane</keyword>
<evidence type="ECO:0000256" key="5">
    <source>
        <dbReference type="ARBA" id="ARBA00022989"/>
    </source>
</evidence>
<evidence type="ECO:0000256" key="1">
    <source>
        <dbReference type="ARBA" id="ARBA00004389"/>
    </source>
</evidence>
<proteinExistence type="inferred from homology"/>
<comment type="caution">
    <text evidence="11">The sequence shown here is derived from an EMBL/GenBank/DDBJ whole genome shotgun (WGS) entry which is preliminary data.</text>
</comment>
<feature type="signal peptide" evidence="9">
    <location>
        <begin position="1"/>
        <end position="21"/>
    </location>
</feature>